<keyword evidence="1" id="KW-0520">NAD</keyword>
<dbReference type="InterPro" id="IPR001509">
    <property type="entry name" value="Epimerase_deHydtase"/>
</dbReference>
<dbReference type="PANTHER" id="PTHR43574">
    <property type="entry name" value="EPIMERASE-RELATED"/>
    <property type="match status" value="1"/>
</dbReference>
<dbReference type="Pfam" id="PF01370">
    <property type="entry name" value="Epimerase"/>
    <property type="match status" value="1"/>
</dbReference>
<feature type="domain" description="NAD-dependent epimerase/dehydratase" evidence="2">
    <location>
        <begin position="3"/>
        <end position="238"/>
    </location>
</feature>
<protein>
    <submittedName>
        <fullName evidence="3">NAD-dependent epimerase/dehydratase family protein</fullName>
    </submittedName>
</protein>
<dbReference type="RefSeq" id="WP_120629301.1">
    <property type="nucleotide sequence ID" value="NZ_RAWG01000313.1"/>
</dbReference>
<evidence type="ECO:0000313" key="3">
    <source>
        <dbReference type="EMBL" id="RKH35858.1"/>
    </source>
</evidence>
<accession>A0A3A8MUC9</accession>
<dbReference type="SUPFAM" id="SSF51735">
    <property type="entry name" value="NAD(P)-binding Rossmann-fold domains"/>
    <property type="match status" value="1"/>
</dbReference>
<dbReference type="PRINTS" id="PR01713">
    <property type="entry name" value="NUCEPIMERASE"/>
</dbReference>
<evidence type="ECO:0000259" key="2">
    <source>
        <dbReference type="Pfam" id="PF01370"/>
    </source>
</evidence>
<gene>
    <name evidence="3" type="ORF">D7X12_33575</name>
</gene>
<keyword evidence="4" id="KW-1185">Reference proteome</keyword>
<dbReference type="Proteomes" id="UP000273405">
    <property type="component" value="Unassembled WGS sequence"/>
</dbReference>
<name>A0A3A8MUC9_9BACT</name>
<dbReference type="InterPro" id="IPR036291">
    <property type="entry name" value="NAD(P)-bd_dom_sf"/>
</dbReference>
<dbReference type="EMBL" id="RAWG01000313">
    <property type="protein sequence ID" value="RKH35858.1"/>
    <property type="molecule type" value="Genomic_DNA"/>
</dbReference>
<comment type="caution">
    <text evidence="3">The sequence shown here is derived from an EMBL/GenBank/DDBJ whole genome shotgun (WGS) entry which is preliminary data.</text>
</comment>
<dbReference type="OrthoDB" id="9802815at2"/>
<organism evidence="3 4">
    <name type="scientific">Corallococcus sicarius</name>
    <dbReference type="NCBI Taxonomy" id="2316726"/>
    <lineage>
        <taxon>Bacteria</taxon>
        <taxon>Pseudomonadati</taxon>
        <taxon>Myxococcota</taxon>
        <taxon>Myxococcia</taxon>
        <taxon>Myxococcales</taxon>
        <taxon>Cystobacterineae</taxon>
        <taxon>Myxococcaceae</taxon>
        <taxon>Corallococcus</taxon>
    </lineage>
</organism>
<dbReference type="AlphaFoldDB" id="A0A3A8MUC9"/>
<dbReference type="Gene3D" id="3.40.50.720">
    <property type="entry name" value="NAD(P)-binding Rossmann-like Domain"/>
    <property type="match status" value="1"/>
</dbReference>
<evidence type="ECO:0000313" key="4">
    <source>
        <dbReference type="Proteomes" id="UP000273405"/>
    </source>
</evidence>
<evidence type="ECO:0000256" key="1">
    <source>
        <dbReference type="ARBA" id="ARBA00023027"/>
    </source>
</evidence>
<proteinExistence type="predicted"/>
<reference evidence="4" key="1">
    <citation type="submission" date="2018-09" db="EMBL/GenBank/DDBJ databases">
        <authorList>
            <person name="Livingstone P.G."/>
            <person name="Whitworth D.E."/>
        </authorList>
    </citation>
    <scope>NUCLEOTIDE SEQUENCE [LARGE SCALE GENOMIC DNA]</scope>
    <source>
        <strain evidence="4">CA040B</strain>
    </source>
</reference>
<sequence>MRVLVTGAAGFIGAHVCERLLARGDTVLGLDALERAPGDVALRRSRLARLSGTRGFTFLAGDLTDAARLHEAFALARPEGVVHLAARVGVRAPDEEAPAYADTNVTGFVRVLEGCREAKVAHLVYASSSSVYGAATPAPFREDAPVDQPLNLYGATKRANELMAHAYSHLHRLPTSGLRFFTVYGPWGRPDMAPLLFLRALARGEPLVLHAEGRMRRDFTFVDDVAEAVLRVLDRPPRLTSEGPPHRLLNVGHGEPVALGDFVGLLERHWGTKARVTSVPAGAAEMASTWADPSRLERETGFRPRVSVDEGVARLVAWYREWTGVARGT</sequence>